<evidence type="ECO:0000313" key="6">
    <source>
        <dbReference type="Proteomes" id="UP001233172"/>
    </source>
</evidence>
<dbReference type="InterPro" id="IPR047865">
    <property type="entry name" value="Ribosomal_uL10_bac_type"/>
</dbReference>
<evidence type="ECO:0000256" key="2">
    <source>
        <dbReference type="ARBA" id="ARBA00035707"/>
    </source>
</evidence>
<evidence type="ECO:0000256" key="1">
    <source>
        <dbReference type="ARBA" id="ARBA00008889"/>
    </source>
</evidence>
<evidence type="ECO:0000313" key="5">
    <source>
        <dbReference type="EMBL" id="KAK0044133.1"/>
    </source>
</evidence>
<comment type="caution">
    <text evidence="5">The sequence shown here is derived from an EMBL/GenBank/DDBJ whole genome shotgun (WGS) entry which is preliminary data.</text>
</comment>
<evidence type="ECO:0000256" key="3">
    <source>
        <dbReference type="ARBA" id="ARBA00035716"/>
    </source>
</evidence>
<sequence length="257" mass="29393">MASNLKSICRYFSTSSRLLKKPNIQKPRVPWTERRILNAVSTPILPPDERPLPIRCCDEMNAKIAARETELSQAYKAFRKKQIMKMFTENTMVAICHIVPMIPRDAFSVRAKIMAAQMNLCFANKKFVREYLERSKYRNLEPYIASDTIYVVSPDNKVAQLLAVLRKTPELQLLGGLVEDTIMSKEMMINFSKMPPIEVLQGELLTILTSSIATTSRLLSTQQEQLSYNLNQLTQRGEEASVDTNNDEQKDIEVKET</sequence>
<feature type="region of interest" description="Disordered" evidence="4">
    <location>
        <begin position="237"/>
        <end position="257"/>
    </location>
</feature>
<dbReference type="PANTHER" id="PTHR11560">
    <property type="entry name" value="39S RIBOSOMAL PROTEIN L10, MITOCHONDRIAL"/>
    <property type="match status" value="1"/>
</dbReference>
<reference evidence="5" key="2">
    <citation type="submission" date="2023-04" db="EMBL/GenBank/DDBJ databases">
        <authorList>
            <person name="Bu L."/>
            <person name="Lu L."/>
            <person name="Laidemitt M.R."/>
            <person name="Zhang S.M."/>
            <person name="Mutuku M."/>
            <person name="Mkoji G."/>
            <person name="Steinauer M."/>
            <person name="Loker E.S."/>
        </authorList>
    </citation>
    <scope>NUCLEOTIDE SEQUENCE</scope>
    <source>
        <strain evidence="5">KasaAsao</strain>
        <tissue evidence="5">Whole Snail</tissue>
    </source>
</reference>
<gene>
    <name evidence="5" type="ORF">Bpfe_026467</name>
</gene>
<name>A0AAD8EYK9_BIOPF</name>
<organism evidence="5 6">
    <name type="scientific">Biomphalaria pfeifferi</name>
    <name type="common">Bloodfluke planorb</name>
    <name type="synonym">Freshwater snail</name>
    <dbReference type="NCBI Taxonomy" id="112525"/>
    <lineage>
        <taxon>Eukaryota</taxon>
        <taxon>Metazoa</taxon>
        <taxon>Spiralia</taxon>
        <taxon>Lophotrochozoa</taxon>
        <taxon>Mollusca</taxon>
        <taxon>Gastropoda</taxon>
        <taxon>Heterobranchia</taxon>
        <taxon>Euthyneura</taxon>
        <taxon>Panpulmonata</taxon>
        <taxon>Hygrophila</taxon>
        <taxon>Lymnaeoidea</taxon>
        <taxon>Planorbidae</taxon>
        <taxon>Biomphalaria</taxon>
    </lineage>
</organism>
<dbReference type="Proteomes" id="UP001233172">
    <property type="component" value="Unassembled WGS sequence"/>
</dbReference>
<dbReference type="GO" id="GO:0005840">
    <property type="term" value="C:ribosome"/>
    <property type="evidence" value="ECO:0007669"/>
    <property type="project" value="UniProtKB-KW"/>
</dbReference>
<dbReference type="InterPro" id="IPR043141">
    <property type="entry name" value="Ribosomal_uL10-like_sf"/>
</dbReference>
<accession>A0AAD8EYK9</accession>
<protein>
    <recommendedName>
        <fullName evidence="2">Large ribosomal subunit protein uL10m</fullName>
    </recommendedName>
    <alternativeName>
        <fullName evidence="3">39S ribosomal protein L10, mitochondrial</fullName>
    </alternativeName>
</protein>
<dbReference type="AlphaFoldDB" id="A0AAD8EYK9"/>
<keyword evidence="6" id="KW-1185">Reference proteome</keyword>
<keyword evidence="5" id="KW-0689">Ribosomal protein</keyword>
<dbReference type="SUPFAM" id="SSF160369">
    <property type="entry name" value="Ribosomal protein L10-like"/>
    <property type="match status" value="1"/>
</dbReference>
<dbReference type="EMBL" id="JASAOG010000204">
    <property type="protein sequence ID" value="KAK0044133.1"/>
    <property type="molecule type" value="Genomic_DNA"/>
</dbReference>
<feature type="compositionally biased region" description="Basic and acidic residues" evidence="4">
    <location>
        <begin position="247"/>
        <end position="257"/>
    </location>
</feature>
<proteinExistence type="inferred from homology"/>
<reference evidence="5" key="1">
    <citation type="journal article" date="2023" name="PLoS Negl. Trop. Dis.">
        <title>A genome sequence for Biomphalaria pfeifferi, the major vector snail for the human-infecting parasite Schistosoma mansoni.</title>
        <authorList>
            <person name="Bu L."/>
            <person name="Lu L."/>
            <person name="Laidemitt M.R."/>
            <person name="Zhang S.M."/>
            <person name="Mutuku M."/>
            <person name="Mkoji G."/>
            <person name="Steinauer M."/>
            <person name="Loker E.S."/>
        </authorList>
    </citation>
    <scope>NUCLEOTIDE SEQUENCE</scope>
    <source>
        <strain evidence="5">KasaAsao</strain>
    </source>
</reference>
<keyword evidence="5" id="KW-0687">Ribonucleoprotein</keyword>
<dbReference type="Gene3D" id="3.30.70.1730">
    <property type="match status" value="1"/>
</dbReference>
<comment type="similarity">
    <text evidence="1">Belongs to the universal ribosomal protein uL10 family.</text>
</comment>
<evidence type="ECO:0000256" key="4">
    <source>
        <dbReference type="SAM" id="MobiDB-lite"/>
    </source>
</evidence>